<reference evidence="1 2" key="1">
    <citation type="submission" date="2023-03" db="EMBL/GenBank/DDBJ databases">
        <title>High recombination rates correlate with genetic variation in Cardiocondyla obscurior ants.</title>
        <authorList>
            <person name="Errbii M."/>
        </authorList>
    </citation>
    <scope>NUCLEOTIDE SEQUENCE [LARGE SCALE GENOMIC DNA]</scope>
    <source>
        <strain evidence="1">Alpha-2009</strain>
        <tissue evidence="1">Whole body</tissue>
    </source>
</reference>
<protein>
    <submittedName>
        <fullName evidence="1">Uncharacterized protein</fullName>
    </submittedName>
</protein>
<keyword evidence="2" id="KW-1185">Reference proteome</keyword>
<dbReference type="Proteomes" id="UP001430953">
    <property type="component" value="Unassembled WGS sequence"/>
</dbReference>
<comment type="caution">
    <text evidence="1">The sequence shown here is derived from an EMBL/GenBank/DDBJ whole genome shotgun (WGS) entry which is preliminary data.</text>
</comment>
<organism evidence="1 2">
    <name type="scientific">Cardiocondyla obscurior</name>
    <dbReference type="NCBI Taxonomy" id="286306"/>
    <lineage>
        <taxon>Eukaryota</taxon>
        <taxon>Metazoa</taxon>
        <taxon>Ecdysozoa</taxon>
        <taxon>Arthropoda</taxon>
        <taxon>Hexapoda</taxon>
        <taxon>Insecta</taxon>
        <taxon>Pterygota</taxon>
        <taxon>Neoptera</taxon>
        <taxon>Endopterygota</taxon>
        <taxon>Hymenoptera</taxon>
        <taxon>Apocrita</taxon>
        <taxon>Aculeata</taxon>
        <taxon>Formicoidea</taxon>
        <taxon>Formicidae</taxon>
        <taxon>Myrmicinae</taxon>
        <taxon>Cardiocondyla</taxon>
    </lineage>
</organism>
<name>A0AAW2GEF8_9HYME</name>
<gene>
    <name evidence="1" type="ORF">PUN28_004567</name>
</gene>
<dbReference type="EMBL" id="JADYXP020000004">
    <property type="protein sequence ID" value="KAL0125539.1"/>
    <property type="molecule type" value="Genomic_DNA"/>
</dbReference>
<sequence length="93" mass="10928">MSRLGSRILLNSSRRFDALVSPFKNSKRYSRWLLLCANRLDLLTPRVKEPAYYISCTDTSIEILEYIKNNINEKYQVKIHSSILCEESNIRTE</sequence>
<dbReference type="AlphaFoldDB" id="A0AAW2GEF8"/>
<proteinExistence type="predicted"/>
<accession>A0AAW2GEF8</accession>
<evidence type="ECO:0000313" key="2">
    <source>
        <dbReference type="Proteomes" id="UP001430953"/>
    </source>
</evidence>
<evidence type="ECO:0000313" key="1">
    <source>
        <dbReference type="EMBL" id="KAL0125539.1"/>
    </source>
</evidence>